<evidence type="ECO:0000313" key="1">
    <source>
        <dbReference type="EMBL" id="KAG7315582.1"/>
    </source>
</evidence>
<dbReference type="Proteomes" id="UP000824219">
    <property type="component" value="Linkage Group LG26"/>
</dbReference>
<dbReference type="GO" id="GO:0006955">
    <property type="term" value="P:immune response"/>
    <property type="evidence" value="ECO:0007669"/>
    <property type="project" value="TreeGrafter"/>
</dbReference>
<gene>
    <name evidence="1" type="ORF">KOW79_020448</name>
</gene>
<dbReference type="PANTHER" id="PTHR14241:SF1">
    <property type="entry name" value="INTERFERON-INDUCED PROTEIN 44-RELATED"/>
    <property type="match status" value="1"/>
</dbReference>
<dbReference type="PANTHER" id="PTHR14241">
    <property type="entry name" value="INTERFERON-INDUCED PROTEIN 44"/>
    <property type="match status" value="1"/>
</dbReference>
<keyword evidence="2" id="KW-1185">Reference proteome</keyword>
<comment type="caution">
    <text evidence="1">The sequence shown here is derived from an EMBL/GenBank/DDBJ whole genome shotgun (WGS) entry which is preliminary data.</text>
</comment>
<name>A0A9D3N4G6_9TELE</name>
<protein>
    <recommendedName>
        <fullName evidence="3">Interferon-induced protein 44-like</fullName>
    </recommendedName>
</protein>
<organism evidence="1 2">
    <name type="scientific">Hemibagrus wyckioides</name>
    <dbReference type="NCBI Taxonomy" id="337641"/>
    <lineage>
        <taxon>Eukaryota</taxon>
        <taxon>Metazoa</taxon>
        <taxon>Chordata</taxon>
        <taxon>Craniata</taxon>
        <taxon>Vertebrata</taxon>
        <taxon>Euteleostomi</taxon>
        <taxon>Actinopterygii</taxon>
        <taxon>Neopterygii</taxon>
        <taxon>Teleostei</taxon>
        <taxon>Ostariophysi</taxon>
        <taxon>Siluriformes</taxon>
        <taxon>Bagridae</taxon>
        <taxon>Hemibagrus</taxon>
    </lineage>
</organism>
<evidence type="ECO:0008006" key="3">
    <source>
        <dbReference type="Google" id="ProtNLM"/>
    </source>
</evidence>
<reference evidence="1 2" key="1">
    <citation type="submission" date="2021-06" db="EMBL/GenBank/DDBJ databases">
        <title>Chromosome-level genome assembly of the red-tail catfish (Hemibagrus wyckioides).</title>
        <authorList>
            <person name="Shao F."/>
        </authorList>
    </citation>
    <scope>NUCLEOTIDE SEQUENCE [LARGE SCALE GENOMIC DNA]</scope>
    <source>
        <strain evidence="1">EC202008001</strain>
        <tissue evidence="1">Blood</tissue>
    </source>
</reference>
<proteinExistence type="predicted"/>
<evidence type="ECO:0000313" key="2">
    <source>
        <dbReference type="Proteomes" id="UP000824219"/>
    </source>
</evidence>
<dbReference type="EMBL" id="JAHKSW010000026">
    <property type="protein sequence ID" value="KAG7315582.1"/>
    <property type="molecule type" value="Genomic_DNA"/>
</dbReference>
<dbReference type="AlphaFoldDB" id="A0A9D3N4G6"/>
<dbReference type="OrthoDB" id="25620at2759"/>
<accession>A0A9D3N4G6</accession>
<sequence length="81" mass="9375">MTRPDSACPLVNSDLRKIYYSRKIKEKMQECSNRLGIPMNHIFPVKNYHEEIDTMNDMDVLILKALDQIVSVAADAIKQHE</sequence>